<keyword evidence="10" id="KW-1185">Reference proteome</keyword>
<dbReference type="Proteomes" id="UP001170379">
    <property type="component" value="Unassembled WGS sequence"/>
</dbReference>
<proteinExistence type="inferred from homology"/>
<dbReference type="InterPro" id="IPR003770">
    <property type="entry name" value="MLTG-like"/>
</dbReference>
<feature type="region of interest" description="Disordered" evidence="8">
    <location>
        <begin position="1"/>
        <end position="102"/>
    </location>
</feature>
<feature type="compositionally biased region" description="Low complexity" evidence="8">
    <location>
        <begin position="79"/>
        <end position="102"/>
    </location>
</feature>
<evidence type="ECO:0000256" key="6">
    <source>
        <dbReference type="ARBA" id="ARBA00023316"/>
    </source>
</evidence>
<comment type="catalytic activity">
    <reaction evidence="7">
        <text>a peptidoglycan chain = a peptidoglycan chain with N-acetyl-1,6-anhydromuramyl-[peptide] at the reducing end + a peptidoglycan chain with N-acetylglucosamine at the non-reducing end.</text>
        <dbReference type="EC" id="4.2.2.29"/>
    </reaction>
</comment>
<reference evidence="9" key="2">
    <citation type="journal article" date="2022" name="Sci. Rep.">
        <title>In silico prediction of the enzymes involved in the degradation of the herbicide molinate by Gulosibacter molinativorax ON4T.</title>
        <authorList>
            <person name="Lopes A.R."/>
            <person name="Bunin E."/>
            <person name="Viana A.T."/>
            <person name="Froufe H."/>
            <person name="Munoz-Merida A."/>
            <person name="Pinho D."/>
            <person name="Figueiredo J."/>
            <person name="Barroso C."/>
            <person name="Vaz-Moreira I."/>
            <person name="Bellanger X."/>
            <person name="Egas C."/>
            <person name="Nunes O.C."/>
        </authorList>
    </citation>
    <scope>NUCLEOTIDE SEQUENCE</scope>
    <source>
        <strain evidence="9">ON4</strain>
    </source>
</reference>
<feature type="compositionally biased region" description="Basic and acidic residues" evidence="8">
    <location>
        <begin position="30"/>
        <end position="56"/>
    </location>
</feature>
<dbReference type="EMBL" id="PXVD01000009">
    <property type="protein sequence ID" value="MDJ1371056.1"/>
    <property type="molecule type" value="Genomic_DNA"/>
</dbReference>
<dbReference type="Gene3D" id="3.30.160.60">
    <property type="entry name" value="Classic Zinc Finger"/>
    <property type="match status" value="1"/>
</dbReference>
<comment type="subcellular location">
    <subcellularLocation>
        <location evidence="7">Cell membrane</location>
        <topology evidence="7">Single-pass membrane protein</topology>
    </subcellularLocation>
</comment>
<comment type="similarity">
    <text evidence="7">Belongs to the transglycosylase MltG family.</text>
</comment>
<organism evidence="9 10">
    <name type="scientific">Gulosibacter molinativorax</name>
    <dbReference type="NCBI Taxonomy" id="256821"/>
    <lineage>
        <taxon>Bacteria</taxon>
        <taxon>Bacillati</taxon>
        <taxon>Actinomycetota</taxon>
        <taxon>Actinomycetes</taxon>
        <taxon>Micrococcales</taxon>
        <taxon>Microbacteriaceae</taxon>
        <taxon>Gulosibacter</taxon>
    </lineage>
</organism>
<evidence type="ECO:0000313" key="10">
    <source>
        <dbReference type="Proteomes" id="UP001170379"/>
    </source>
</evidence>
<reference evidence="9" key="1">
    <citation type="submission" date="2018-03" db="EMBL/GenBank/DDBJ databases">
        <authorList>
            <person name="Nunes O.C."/>
            <person name="Lopes A.R."/>
            <person name="Froufe H."/>
            <person name="Munoz-Merida A."/>
            <person name="Barroso C."/>
            <person name="Egas C."/>
        </authorList>
    </citation>
    <scope>NUCLEOTIDE SEQUENCE</scope>
    <source>
        <strain evidence="9">ON4</strain>
    </source>
</reference>
<evidence type="ECO:0000256" key="1">
    <source>
        <dbReference type="ARBA" id="ARBA00022475"/>
    </source>
</evidence>
<keyword evidence="3 7" id="KW-1133">Transmembrane helix</keyword>
<evidence type="ECO:0000256" key="5">
    <source>
        <dbReference type="ARBA" id="ARBA00023239"/>
    </source>
</evidence>
<dbReference type="HAMAP" id="MF_02065">
    <property type="entry name" value="MltG"/>
    <property type="match status" value="1"/>
</dbReference>
<feature type="site" description="Important for catalytic activity" evidence="7">
    <location>
        <position position="380"/>
    </location>
</feature>
<evidence type="ECO:0000256" key="4">
    <source>
        <dbReference type="ARBA" id="ARBA00023136"/>
    </source>
</evidence>
<dbReference type="Pfam" id="PF02618">
    <property type="entry name" value="YceG"/>
    <property type="match status" value="1"/>
</dbReference>
<accession>A0ABT7C8U1</accession>
<sequence>MRWTANASTISRPESKFRPPRSPNAMDFTSNDKEPERPLTRREIREQQRQREREQAESELAAGAGADADEPEQTPEPVANAEPASRAEAAASAEPAPEGAPERTAMAFDDAVRPDASGSESADPFDTIFNDAIDGVGEDAPPSEVTMARAAKRKKRRRGGCLIIALVVIAALVGGGLFVWNQFGDRITDYLGITQTDYEGEGNGTEVEFTILPGDTGTSIGQRLQEQGVVLTADAFVSSILAMPAEPTFIPGTYVLQEEMSAASAVVALTDEKNRVEASVTIPEGTIMRDVFTLVEESTGIPVADLEAAAADPQSFGLPAQAQSLEGFLFPATYIFAPDDTAETVLTTMVDRTYESLASHGVPEQDVWDVIRLASLIEKEARFEEDFYKVSRVFLNRIDINMPLQSDATVTYGTGKYDRAATTDSERGDASNEYNTYEHNGMVIRPISNPGDLAIDAAMHPADGPWLYFVTVNLETGETVFSETYDQHQAAVDEWLKWLEENPDYG</sequence>
<feature type="transmembrane region" description="Helical" evidence="7">
    <location>
        <begin position="159"/>
        <end position="180"/>
    </location>
</feature>
<dbReference type="NCBIfam" id="TIGR00247">
    <property type="entry name" value="endolytic transglycosylase MltG"/>
    <property type="match status" value="1"/>
</dbReference>
<name>A0ABT7C8U1_9MICO</name>
<evidence type="ECO:0000256" key="3">
    <source>
        <dbReference type="ARBA" id="ARBA00022989"/>
    </source>
</evidence>
<protein>
    <recommendedName>
        <fullName evidence="7">Endolytic murein transglycosylase</fullName>
        <ecNumber evidence="7">4.2.2.29</ecNumber>
    </recommendedName>
    <alternativeName>
        <fullName evidence="7">Peptidoglycan lytic transglycosylase</fullName>
    </alternativeName>
    <alternativeName>
        <fullName evidence="7">Peptidoglycan polymerization terminase</fullName>
    </alternativeName>
</protein>
<evidence type="ECO:0000256" key="2">
    <source>
        <dbReference type="ARBA" id="ARBA00022692"/>
    </source>
</evidence>
<gene>
    <name evidence="7 9" type="primary">mltG</name>
    <name evidence="9" type="ORF">C7K25_06710</name>
</gene>
<keyword evidence="1 7" id="KW-1003">Cell membrane</keyword>
<keyword evidence="6 7" id="KW-0961">Cell wall biogenesis/degradation</keyword>
<keyword evidence="5 7" id="KW-0456">Lyase</keyword>
<feature type="compositionally biased region" description="Polar residues" evidence="8">
    <location>
        <begin position="1"/>
        <end position="12"/>
    </location>
</feature>
<dbReference type="PANTHER" id="PTHR30518">
    <property type="entry name" value="ENDOLYTIC MUREIN TRANSGLYCOSYLASE"/>
    <property type="match status" value="1"/>
</dbReference>
<evidence type="ECO:0000313" key="9">
    <source>
        <dbReference type="EMBL" id="MDJ1371056.1"/>
    </source>
</evidence>
<comment type="function">
    <text evidence="7">Functions as a peptidoglycan terminase that cleaves nascent peptidoglycan strands endolytically to terminate their elongation.</text>
</comment>
<dbReference type="Gene3D" id="3.30.1490.480">
    <property type="entry name" value="Endolytic murein transglycosylase"/>
    <property type="match status" value="1"/>
</dbReference>
<keyword evidence="4 7" id="KW-0472">Membrane</keyword>
<evidence type="ECO:0000256" key="7">
    <source>
        <dbReference type="HAMAP-Rule" id="MF_02065"/>
    </source>
</evidence>
<evidence type="ECO:0000256" key="8">
    <source>
        <dbReference type="SAM" id="MobiDB-lite"/>
    </source>
</evidence>
<keyword evidence="2 7" id="KW-0812">Transmembrane</keyword>
<comment type="caution">
    <text evidence="9">The sequence shown here is derived from an EMBL/GenBank/DDBJ whole genome shotgun (WGS) entry which is preliminary data.</text>
</comment>
<dbReference type="EC" id="4.2.2.29" evidence="7"/>
<dbReference type="PANTHER" id="PTHR30518:SF2">
    <property type="entry name" value="ENDOLYTIC MUREIN TRANSGLYCOSYLASE"/>
    <property type="match status" value="1"/>
</dbReference>